<evidence type="ECO:0000256" key="5">
    <source>
        <dbReference type="ARBA" id="ARBA00022692"/>
    </source>
</evidence>
<evidence type="ECO:0000256" key="6">
    <source>
        <dbReference type="ARBA" id="ARBA00022989"/>
    </source>
</evidence>
<dbReference type="InterPro" id="IPR038731">
    <property type="entry name" value="RgtA/B/C-like"/>
</dbReference>
<evidence type="ECO:0000256" key="4">
    <source>
        <dbReference type="ARBA" id="ARBA00022679"/>
    </source>
</evidence>
<dbReference type="STRING" id="1838286.Verru16b_02025"/>
<dbReference type="KEGG" id="obg:Verru16b_02025"/>
<dbReference type="Proteomes" id="UP000095228">
    <property type="component" value="Chromosome"/>
</dbReference>
<name>A0A1D8AVR3_9BACT</name>
<keyword evidence="2" id="KW-1003">Cell membrane</keyword>
<feature type="transmembrane region" description="Helical" evidence="8">
    <location>
        <begin position="81"/>
        <end position="102"/>
    </location>
</feature>
<dbReference type="InterPro" id="IPR050297">
    <property type="entry name" value="LipidA_mod_glycosyltrf_83"/>
</dbReference>
<dbReference type="GO" id="GO:0016763">
    <property type="term" value="F:pentosyltransferase activity"/>
    <property type="evidence" value="ECO:0007669"/>
    <property type="project" value="TreeGrafter"/>
</dbReference>
<dbReference type="PANTHER" id="PTHR33908:SF11">
    <property type="entry name" value="MEMBRANE PROTEIN"/>
    <property type="match status" value="1"/>
</dbReference>
<evidence type="ECO:0000256" key="3">
    <source>
        <dbReference type="ARBA" id="ARBA00022676"/>
    </source>
</evidence>
<feature type="transmembrane region" description="Helical" evidence="8">
    <location>
        <begin position="273"/>
        <end position="290"/>
    </location>
</feature>
<gene>
    <name evidence="10" type="ORF">Verru16b_02025</name>
</gene>
<comment type="subcellular location">
    <subcellularLocation>
        <location evidence="1">Cell membrane</location>
        <topology evidence="1">Multi-pass membrane protein</topology>
    </subcellularLocation>
</comment>
<dbReference type="GO" id="GO:0009103">
    <property type="term" value="P:lipopolysaccharide biosynthetic process"/>
    <property type="evidence" value="ECO:0007669"/>
    <property type="project" value="UniProtKB-ARBA"/>
</dbReference>
<dbReference type="AlphaFoldDB" id="A0A1D8AVR3"/>
<dbReference type="Pfam" id="PF13231">
    <property type="entry name" value="PMT_2"/>
    <property type="match status" value="1"/>
</dbReference>
<evidence type="ECO:0000313" key="11">
    <source>
        <dbReference type="Proteomes" id="UP000095228"/>
    </source>
</evidence>
<keyword evidence="11" id="KW-1185">Reference proteome</keyword>
<keyword evidence="6 8" id="KW-1133">Transmembrane helix</keyword>
<organism evidence="10 11">
    <name type="scientific">Lacunisphaera limnophila</name>
    <dbReference type="NCBI Taxonomy" id="1838286"/>
    <lineage>
        <taxon>Bacteria</taxon>
        <taxon>Pseudomonadati</taxon>
        <taxon>Verrucomicrobiota</taxon>
        <taxon>Opitutia</taxon>
        <taxon>Opitutales</taxon>
        <taxon>Opitutaceae</taxon>
        <taxon>Lacunisphaera</taxon>
    </lineage>
</organism>
<feature type="transmembrane region" description="Helical" evidence="8">
    <location>
        <begin position="205"/>
        <end position="229"/>
    </location>
</feature>
<evidence type="ECO:0000256" key="2">
    <source>
        <dbReference type="ARBA" id="ARBA00022475"/>
    </source>
</evidence>
<keyword evidence="3" id="KW-0328">Glycosyltransferase</keyword>
<feature type="transmembrane region" description="Helical" evidence="8">
    <location>
        <begin position="302"/>
        <end position="323"/>
    </location>
</feature>
<evidence type="ECO:0000313" key="10">
    <source>
        <dbReference type="EMBL" id="AOS44956.1"/>
    </source>
</evidence>
<feature type="domain" description="Glycosyltransferase RgtA/B/C/D-like" evidence="9">
    <location>
        <begin position="60"/>
        <end position="205"/>
    </location>
</feature>
<dbReference type="RefSeq" id="WP_069962155.1">
    <property type="nucleotide sequence ID" value="NZ_CP016094.1"/>
</dbReference>
<feature type="transmembrane region" description="Helical" evidence="8">
    <location>
        <begin position="109"/>
        <end position="127"/>
    </location>
</feature>
<evidence type="ECO:0000256" key="8">
    <source>
        <dbReference type="SAM" id="Phobius"/>
    </source>
</evidence>
<accession>A0A1D8AVR3</accession>
<proteinExistence type="predicted"/>
<dbReference type="PANTHER" id="PTHR33908">
    <property type="entry name" value="MANNOSYLTRANSFERASE YKCB-RELATED"/>
    <property type="match status" value="1"/>
</dbReference>
<dbReference type="EMBL" id="CP016094">
    <property type="protein sequence ID" value="AOS44956.1"/>
    <property type="molecule type" value="Genomic_DNA"/>
</dbReference>
<evidence type="ECO:0000256" key="7">
    <source>
        <dbReference type="ARBA" id="ARBA00023136"/>
    </source>
</evidence>
<evidence type="ECO:0000259" key="9">
    <source>
        <dbReference type="Pfam" id="PF13231"/>
    </source>
</evidence>
<keyword evidence="5 8" id="KW-0812">Transmembrane</keyword>
<feature type="transmembrane region" description="Helical" evidence="8">
    <location>
        <begin position="139"/>
        <end position="160"/>
    </location>
</feature>
<protein>
    <recommendedName>
        <fullName evidence="9">Glycosyltransferase RgtA/B/C/D-like domain-containing protein</fullName>
    </recommendedName>
</protein>
<evidence type="ECO:0000256" key="1">
    <source>
        <dbReference type="ARBA" id="ARBA00004651"/>
    </source>
</evidence>
<sequence length="694" mass="73644">MSPARRIGFVAALTLLALTLWLRWPSLGFSLWNVDEAIHAAAARTLLDGGVLYRDAVDQRTPLSYYAVAAVFAVAGENNLWAVRLFIAALVAATGGMLFLAARAIRDPTAGVAAGLLYVLLATSVLFQGDANAANTEWFVAFFSSAAAAVFLTGGALPSLGRLLATGLLAGCAFLSKQPALLDLSAPLAAVLYLGWRQARSARAVLADLAAIATGWGLPIGLALAYFAAHGALRDAVFYTWSYNLAYYGPEITTATRVASAVVPLQLVGTQPLLLVLWLAGSLVIVHRLLQRQPAPAESASNPALVYLAVWTLAGLGGAASGGRSFDHYTIQFLAPFCLGAGLVLAHLAAVARAAARTRSLRVVAALILAGVAGHALVAAWSARERTLPEDPSIRVSAYIREQSAPADRIFVWGYHPDIYLHADRRPASRFLYASFLSGLVPWTNIAPGRNTAYAVVPGTMDTLLAELTARPPRYIVDCSAGPNRHWQKYPLDDFPALQGFIRARYRLEKPEQFIPQGFRLYVLLAPGEAAATPAAPPLAAELAATLPLGTLGAPLAPVVATAPFGAGASLVEGRLEYFAHAPSSLVYRVPAAAAALRGSFGIRPGAYAAENSGPSDGAEFIVRWRPAGGAEQVLLRRLLRPRDEPADRGLHTFRVTLPPHGGGELELVTGMGPADNSASDWTFWSDLLLENYR</sequence>
<keyword evidence="4" id="KW-0808">Transferase</keyword>
<feature type="transmembrane region" description="Helical" evidence="8">
    <location>
        <begin position="329"/>
        <end position="351"/>
    </location>
</feature>
<dbReference type="GO" id="GO:0005886">
    <property type="term" value="C:plasma membrane"/>
    <property type="evidence" value="ECO:0007669"/>
    <property type="project" value="UniProtKB-SubCell"/>
</dbReference>
<feature type="transmembrane region" description="Helical" evidence="8">
    <location>
        <begin position="363"/>
        <end position="383"/>
    </location>
</feature>
<keyword evidence="7 8" id="KW-0472">Membrane</keyword>
<reference evidence="10 11" key="1">
    <citation type="submission" date="2016-06" db="EMBL/GenBank/DDBJ databases">
        <title>Three novel species with peptidoglycan cell walls form the new genus Lacunisphaera gen. nov. in the family Opitutaceae of the verrucomicrobial subdivision 4.</title>
        <authorList>
            <person name="Rast P."/>
            <person name="Gloeckner I."/>
            <person name="Jogler M."/>
            <person name="Boedeker C."/>
            <person name="Jeske O."/>
            <person name="Wiegand S."/>
            <person name="Reinhardt R."/>
            <person name="Schumann P."/>
            <person name="Rohde M."/>
            <person name="Spring S."/>
            <person name="Gloeckner F.O."/>
            <person name="Jogler C."/>
        </authorList>
    </citation>
    <scope>NUCLEOTIDE SEQUENCE [LARGE SCALE GENOMIC DNA]</scope>
    <source>
        <strain evidence="10 11">IG16b</strain>
    </source>
</reference>